<dbReference type="EMBL" id="LBQB01000002">
    <property type="protein sequence ID" value="KKP70055.1"/>
    <property type="molecule type" value="Genomic_DNA"/>
</dbReference>
<feature type="domain" description="CTP synthase N-terminal" evidence="11">
    <location>
        <begin position="9"/>
        <end position="273"/>
    </location>
</feature>
<evidence type="ECO:0000256" key="5">
    <source>
        <dbReference type="ARBA" id="ARBA00022741"/>
    </source>
</evidence>
<dbReference type="CDD" id="cd01746">
    <property type="entry name" value="GATase1_CTP_Synthase"/>
    <property type="match status" value="1"/>
</dbReference>
<dbReference type="PANTHER" id="PTHR11550:SF0">
    <property type="entry name" value="CTP SYNTHASE-RELATED"/>
    <property type="match status" value="1"/>
</dbReference>
<dbReference type="GO" id="GO:0005524">
    <property type="term" value="F:ATP binding"/>
    <property type="evidence" value="ECO:0007669"/>
    <property type="project" value="UniProtKB-KW"/>
</dbReference>
<proteinExistence type="inferred from homology"/>
<comment type="similarity">
    <text evidence="2">Belongs to the CTP synthase family.</text>
</comment>
<dbReference type="NCBIfam" id="TIGR00337">
    <property type="entry name" value="PyrG"/>
    <property type="match status" value="1"/>
</dbReference>
<evidence type="ECO:0000256" key="6">
    <source>
        <dbReference type="ARBA" id="ARBA00022840"/>
    </source>
</evidence>
<evidence type="ECO:0000259" key="11">
    <source>
        <dbReference type="Pfam" id="PF06418"/>
    </source>
</evidence>
<dbReference type="Gene3D" id="3.40.50.880">
    <property type="match status" value="1"/>
</dbReference>
<keyword evidence="8" id="KW-0665">Pyrimidine biosynthesis</keyword>
<evidence type="ECO:0000256" key="2">
    <source>
        <dbReference type="ARBA" id="ARBA00007533"/>
    </source>
</evidence>
<keyword evidence="5" id="KW-0547">Nucleotide-binding</keyword>
<evidence type="ECO:0000313" key="13">
    <source>
        <dbReference type="Proteomes" id="UP000034581"/>
    </source>
</evidence>
<dbReference type="GO" id="GO:0003883">
    <property type="term" value="F:CTP synthase activity"/>
    <property type="evidence" value="ECO:0007669"/>
    <property type="project" value="UniProtKB-EC"/>
</dbReference>
<comment type="caution">
    <text evidence="12">The sequence shown here is derived from an EMBL/GenBank/DDBJ whole genome shotgun (WGS) entry which is preliminary data.</text>
</comment>
<evidence type="ECO:0000256" key="9">
    <source>
        <dbReference type="ARBA" id="ARBA00047781"/>
    </source>
</evidence>
<sequence length="558" mass="63585">MMNKKSDPKYIFISGGVLSGIGKGTVSASLSFLLQRHGYKVTSIKCENYLNVDSGTINPIEHGDPFLCEDGTEADMDLGTYERFLGKNVGMDNFITMGQIYKTVIDRERSFYYKGEDVEAIPHVCDEIISRIKKAAEKEEAEIVLIELGGTAGEYQNILYYEASRQMKYREGDSVLHIHVSYMPIPAHIGEPKSKPTQLSVKTLNSMGIQPDFIVARSEKWVDTRRLDRFALFCNVKKENIISAPDVETTIYELPLILAQQNFEGKVLESLHLKTRRLDLKDWEKLIAKIKAPKEKNIKISIVGKYFATGQYNLADSYAALIEAIKHACWNKEVGLELNFINSELQEKDIEALVADSDGIIVPIGWGNRGVEGKIKAIKYARENKIPYLGLCYGMQLATVEFARNVLHMKDANSTEVNPDTPFPIIHLIPEEERYVRIKSKGVTMRLGAWDCLIKKGTLTEQIYSKHNAFKDKHKHIVSERHRHRFEFNNEYRQQLEEAGMIISGTSLDNFFVEMIELPSDTHPFFYATQAHPEYKSSPLNPHPVFLEFIEAALKYRQ</sequence>
<organism evidence="12 13">
    <name type="scientific">candidate division CPR3 bacterium GW2011_GWF2_35_18</name>
    <dbReference type="NCBI Taxonomy" id="1618350"/>
    <lineage>
        <taxon>Bacteria</taxon>
        <taxon>Bacteria division CPR3</taxon>
    </lineage>
</organism>
<evidence type="ECO:0000313" key="12">
    <source>
        <dbReference type="EMBL" id="KKP70055.1"/>
    </source>
</evidence>
<dbReference type="FunFam" id="3.40.50.880:FF:000002">
    <property type="entry name" value="CTP synthase"/>
    <property type="match status" value="1"/>
</dbReference>
<dbReference type="InterPro" id="IPR027417">
    <property type="entry name" value="P-loop_NTPase"/>
</dbReference>
<dbReference type="SUPFAM" id="SSF52540">
    <property type="entry name" value="P-loop containing nucleoside triphosphate hydrolases"/>
    <property type="match status" value="1"/>
</dbReference>
<dbReference type="InterPro" id="IPR017926">
    <property type="entry name" value="GATASE"/>
</dbReference>
<evidence type="ECO:0000256" key="8">
    <source>
        <dbReference type="ARBA" id="ARBA00022975"/>
    </source>
</evidence>
<accession>A0A0G0E3Y4</accession>
<dbReference type="AlphaFoldDB" id="A0A0G0E3Y4"/>
<comment type="pathway">
    <text evidence="1">Pyrimidine metabolism; CTP biosynthesis via de novo pathway; CTP from UDP: step 2/2.</text>
</comment>
<dbReference type="Pfam" id="PF00117">
    <property type="entry name" value="GATase"/>
    <property type="match status" value="1"/>
</dbReference>
<name>A0A0G0E3Y4_UNCC3</name>
<dbReference type="Pfam" id="PF06418">
    <property type="entry name" value="CTP_synth_N"/>
    <property type="match status" value="1"/>
</dbReference>
<dbReference type="UniPathway" id="UPA00159">
    <property type="reaction ID" value="UER00277"/>
</dbReference>
<dbReference type="InterPro" id="IPR017456">
    <property type="entry name" value="CTP_synthase_N"/>
</dbReference>
<dbReference type="PATRIC" id="fig|1618350.3.peg.480"/>
<protein>
    <recommendedName>
        <fullName evidence="3">CTP synthase (glutamine hydrolyzing)</fullName>
        <ecNumber evidence="3">6.3.4.2</ecNumber>
    </recommendedName>
</protein>
<dbReference type="InterPro" id="IPR004468">
    <property type="entry name" value="CTP_synthase"/>
</dbReference>
<dbReference type="Proteomes" id="UP000034581">
    <property type="component" value="Unassembled WGS sequence"/>
</dbReference>
<evidence type="ECO:0000256" key="3">
    <source>
        <dbReference type="ARBA" id="ARBA00012291"/>
    </source>
</evidence>
<gene>
    <name evidence="12" type="ORF">UR67_C0002G0175</name>
</gene>
<dbReference type="PANTHER" id="PTHR11550">
    <property type="entry name" value="CTP SYNTHASE"/>
    <property type="match status" value="1"/>
</dbReference>
<dbReference type="STRING" id="1618350.UR67_C0002G0175"/>
<feature type="domain" description="Glutamine amidotransferase" evidence="10">
    <location>
        <begin position="314"/>
        <end position="551"/>
    </location>
</feature>
<dbReference type="GO" id="GO:0042802">
    <property type="term" value="F:identical protein binding"/>
    <property type="evidence" value="ECO:0007669"/>
    <property type="project" value="TreeGrafter"/>
</dbReference>
<keyword evidence="7" id="KW-0315">Glutamine amidotransferase</keyword>
<reference evidence="12 13" key="1">
    <citation type="journal article" date="2015" name="Nature">
        <title>rRNA introns, odd ribosomes, and small enigmatic genomes across a large radiation of phyla.</title>
        <authorList>
            <person name="Brown C.T."/>
            <person name="Hug L.A."/>
            <person name="Thomas B.C."/>
            <person name="Sharon I."/>
            <person name="Castelle C.J."/>
            <person name="Singh A."/>
            <person name="Wilkins M.J."/>
            <person name="Williams K.H."/>
            <person name="Banfield J.F."/>
        </authorList>
    </citation>
    <scope>NUCLEOTIDE SEQUENCE [LARGE SCALE GENOMIC DNA]</scope>
</reference>
<dbReference type="GO" id="GO:0019856">
    <property type="term" value="P:pyrimidine nucleobase biosynthetic process"/>
    <property type="evidence" value="ECO:0007669"/>
    <property type="project" value="TreeGrafter"/>
</dbReference>
<evidence type="ECO:0000256" key="7">
    <source>
        <dbReference type="ARBA" id="ARBA00022962"/>
    </source>
</evidence>
<dbReference type="NCBIfam" id="NF003792">
    <property type="entry name" value="PRK05380.1"/>
    <property type="match status" value="1"/>
</dbReference>
<dbReference type="InterPro" id="IPR029062">
    <property type="entry name" value="Class_I_gatase-like"/>
</dbReference>
<dbReference type="PROSITE" id="PS51273">
    <property type="entry name" value="GATASE_TYPE_1"/>
    <property type="match status" value="1"/>
</dbReference>
<evidence type="ECO:0000259" key="10">
    <source>
        <dbReference type="Pfam" id="PF00117"/>
    </source>
</evidence>
<evidence type="ECO:0000256" key="1">
    <source>
        <dbReference type="ARBA" id="ARBA00005171"/>
    </source>
</evidence>
<dbReference type="InterPro" id="IPR033828">
    <property type="entry name" value="GATase1_CTP_Synthase"/>
</dbReference>
<dbReference type="EC" id="6.3.4.2" evidence="3"/>
<dbReference type="GO" id="GO:0044210">
    <property type="term" value="P:'de novo' CTP biosynthetic process"/>
    <property type="evidence" value="ECO:0007669"/>
    <property type="project" value="UniProtKB-UniPathway"/>
</dbReference>
<dbReference type="SUPFAM" id="SSF52317">
    <property type="entry name" value="Class I glutamine amidotransferase-like"/>
    <property type="match status" value="1"/>
</dbReference>
<dbReference type="Gene3D" id="3.40.50.300">
    <property type="entry name" value="P-loop containing nucleotide triphosphate hydrolases"/>
    <property type="match status" value="1"/>
</dbReference>
<evidence type="ECO:0000256" key="4">
    <source>
        <dbReference type="ARBA" id="ARBA00022598"/>
    </source>
</evidence>
<keyword evidence="4" id="KW-0436">Ligase</keyword>
<comment type="catalytic activity">
    <reaction evidence="9">
        <text>UTP + L-glutamine + ATP + H2O = CTP + L-glutamate + ADP + phosphate + 2 H(+)</text>
        <dbReference type="Rhea" id="RHEA:26426"/>
        <dbReference type="ChEBI" id="CHEBI:15377"/>
        <dbReference type="ChEBI" id="CHEBI:15378"/>
        <dbReference type="ChEBI" id="CHEBI:29985"/>
        <dbReference type="ChEBI" id="CHEBI:30616"/>
        <dbReference type="ChEBI" id="CHEBI:37563"/>
        <dbReference type="ChEBI" id="CHEBI:43474"/>
        <dbReference type="ChEBI" id="CHEBI:46398"/>
        <dbReference type="ChEBI" id="CHEBI:58359"/>
        <dbReference type="ChEBI" id="CHEBI:456216"/>
        <dbReference type="EC" id="6.3.4.2"/>
    </reaction>
</comment>
<keyword evidence="6" id="KW-0067">ATP-binding</keyword>